<evidence type="ECO:0000256" key="2">
    <source>
        <dbReference type="ARBA" id="ARBA00022526"/>
    </source>
</evidence>
<reference evidence="3 4" key="1">
    <citation type="submission" date="2018-06" db="EMBL/GenBank/DDBJ databases">
        <title>Draft Genome Sequence of a Novel Marine Bacterium Related to the Verrucomicrobia.</title>
        <authorList>
            <person name="Vosseberg J."/>
            <person name="Martijn J."/>
            <person name="Ettema T.J.G."/>
        </authorList>
    </citation>
    <scope>NUCLEOTIDE SEQUENCE [LARGE SCALE GENOMIC DNA]</scope>
    <source>
        <strain evidence="3">TARA_B100001123</strain>
    </source>
</reference>
<gene>
    <name evidence="3" type="primary">pgl_3</name>
    <name evidence="3" type="ORF">DF168_00941</name>
</gene>
<comment type="similarity">
    <text evidence="1">Belongs to the cycloisomerase 2 family.</text>
</comment>
<dbReference type="SUPFAM" id="SSF51004">
    <property type="entry name" value="C-terminal (heme d1) domain of cytochrome cd1-nitrite reductase"/>
    <property type="match status" value="1"/>
</dbReference>
<dbReference type="GO" id="GO:0005829">
    <property type="term" value="C:cytosol"/>
    <property type="evidence" value="ECO:0007669"/>
    <property type="project" value="TreeGrafter"/>
</dbReference>
<proteinExistence type="inferred from homology"/>
<dbReference type="GO" id="GO:0006006">
    <property type="term" value="P:glucose metabolic process"/>
    <property type="evidence" value="ECO:0007669"/>
    <property type="project" value="UniProtKB-KW"/>
</dbReference>
<sequence length="359" mass="39044">MSDFFVYIGTYTDTNSEGIYVYRLNMSNGHLSPVSSISGITNPSFLDLSPDQQFLYAIGEVDEFDGKPGGAAASYSVDQKRGFLTHLNTESTVGPGPCHLDIDRSGKYLLVANYGGGSVALLPIRENGSLGAASDFIKHKGSSFNPNRPKIPHAHSIRVSPNNMHAFVPDLGLDKIMIYSIDLENGKFLHGDHSFTEVDPGEGPRHFDFHPNGRFAYVINELGNTIVAYDYDADHGKLEPVQKVSTLPPGFDGTSYTADIHVHPNGRFLYGSNRGHDSIVICEVNESCGTLEVLAHEPTGGENPRNFGIDPTGTYLLVANQDSNDIFTFIIDEDTGGLTPFGKVAHVPRPVCLQFLPVQ</sequence>
<keyword evidence="2" id="KW-0119">Carbohydrate metabolism</keyword>
<name>A0A2Z4AI36_9BACT</name>
<dbReference type="Proteomes" id="UP000247465">
    <property type="component" value="Chromosome"/>
</dbReference>
<evidence type="ECO:0000256" key="1">
    <source>
        <dbReference type="ARBA" id="ARBA00005564"/>
    </source>
</evidence>
<dbReference type="GO" id="GO:0017057">
    <property type="term" value="F:6-phosphogluconolactonase activity"/>
    <property type="evidence" value="ECO:0007669"/>
    <property type="project" value="UniProtKB-EC"/>
</dbReference>
<dbReference type="KEGG" id="mtar:DF168_00941"/>
<dbReference type="InterPro" id="IPR050282">
    <property type="entry name" value="Cycloisomerase_2"/>
</dbReference>
<evidence type="ECO:0000313" key="4">
    <source>
        <dbReference type="Proteomes" id="UP000247465"/>
    </source>
</evidence>
<keyword evidence="3" id="KW-0378">Hydrolase</keyword>
<dbReference type="EC" id="3.1.1.31" evidence="3"/>
<evidence type="ECO:0000313" key="3">
    <source>
        <dbReference type="EMBL" id="AWT59747.1"/>
    </source>
</evidence>
<dbReference type="Pfam" id="PF10282">
    <property type="entry name" value="Lactonase"/>
    <property type="match status" value="1"/>
</dbReference>
<dbReference type="EMBL" id="CP029803">
    <property type="protein sequence ID" value="AWT59747.1"/>
    <property type="molecule type" value="Genomic_DNA"/>
</dbReference>
<protein>
    <submittedName>
        <fullName evidence="3">6-phosphogluconolactonase</fullName>
        <ecNumber evidence="3">3.1.1.31</ecNumber>
    </submittedName>
</protein>
<dbReference type="PANTHER" id="PTHR30344:SF1">
    <property type="entry name" value="6-PHOSPHOGLUCONOLACTONASE"/>
    <property type="match status" value="1"/>
</dbReference>
<dbReference type="Gene3D" id="2.130.10.10">
    <property type="entry name" value="YVTN repeat-like/Quinoprotein amine dehydrogenase"/>
    <property type="match status" value="1"/>
</dbReference>
<dbReference type="FunFam" id="2.130.10.10:FF:000306">
    <property type="entry name" value="3-carboxymuconate cyclase"/>
    <property type="match status" value="1"/>
</dbReference>
<keyword evidence="2" id="KW-0313">Glucose metabolism</keyword>
<dbReference type="PANTHER" id="PTHR30344">
    <property type="entry name" value="6-PHOSPHOGLUCONOLACTONASE-RELATED"/>
    <property type="match status" value="1"/>
</dbReference>
<dbReference type="InterPro" id="IPR011048">
    <property type="entry name" value="Haem_d1_sf"/>
</dbReference>
<organism evidence="3 4">
    <name type="scientific">Candidatus Moanibacter tarae</name>
    <dbReference type="NCBI Taxonomy" id="2200854"/>
    <lineage>
        <taxon>Bacteria</taxon>
        <taxon>Pseudomonadati</taxon>
        <taxon>Verrucomicrobiota</taxon>
        <taxon>Opitutia</taxon>
        <taxon>Puniceicoccales</taxon>
        <taxon>Puniceicoccales incertae sedis</taxon>
        <taxon>Candidatus Moanibacter</taxon>
    </lineage>
</organism>
<dbReference type="InterPro" id="IPR019405">
    <property type="entry name" value="Lactonase_7-beta_prop"/>
</dbReference>
<accession>A0A2Z4AI36</accession>
<dbReference type="AlphaFoldDB" id="A0A2Z4AI36"/>
<dbReference type="InterPro" id="IPR015943">
    <property type="entry name" value="WD40/YVTN_repeat-like_dom_sf"/>
</dbReference>